<reference evidence="2" key="1">
    <citation type="submission" date="2009-03" db="EMBL/GenBank/DDBJ databases">
        <title>The Genome Sequence of Mycobacterium africanum strain K85 (originally listed here as Mycobacterium tuberculosis).</title>
        <authorList>
            <consortium name="The Broad Institute Genome Sequencing Platform"/>
            <person name="Small P."/>
            <person name="Gagneaux S."/>
            <person name="Hopewell P."/>
            <person name="Young S.K."/>
            <person name="Kodira C.D."/>
            <person name="Zeng Q."/>
            <person name="Koehrsen M."/>
            <person name="Alvarado L."/>
            <person name="Berlin A."/>
            <person name="Borenstein D."/>
            <person name="Chen Z."/>
            <person name="Engels R."/>
            <person name="Freedman E."/>
            <person name="Gellesch M."/>
            <person name="Goldberg J."/>
            <person name="Griggs A."/>
            <person name="Gujja S."/>
            <person name="Heiman D."/>
            <person name="Hepburn T."/>
            <person name="Howarth C."/>
            <person name="Jen D."/>
            <person name="Larson L."/>
            <person name="Lewis B."/>
            <person name="Mehta T."/>
            <person name="Park D."/>
            <person name="Pearson M."/>
            <person name="Roberts A."/>
            <person name="Saif S."/>
            <person name="Shea T."/>
            <person name="Shenoy N."/>
            <person name="Sisk P."/>
            <person name="Stolte C."/>
            <person name="Sykes S."/>
            <person name="Walk T."/>
            <person name="White J."/>
            <person name="Yandava C."/>
            <person name="Nusbaum C."/>
            <person name="Galagan J."/>
            <person name="Birren B."/>
        </authorList>
    </citation>
    <scope>NUCLEOTIDE SEQUENCE [LARGE SCALE GENOMIC DNA]</scope>
    <source>
        <strain evidence="2">K85</strain>
    </source>
</reference>
<protein>
    <submittedName>
        <fullName evidence="1">Uncharacterized protein</fullName>
    </submittedName>
</protein>
<gene>
    <name evidence="1" type="ORF">TBOG_02546</name>
</gene>
<evidence type="ECO:0000313" key="1">
    <source>
        <dbReference type="EMBL" id="EFD43711.2"/>
    </source>
</evidence>
<dbReference type="EMBL" id="GG663503">
    <property type="protein sequence ID" value="EFD43711.2"/>
    <property type="molecule type" value="Genomic_DNA"/>
</dbReference>
<evidence type="ECO:0000313" key="2">
    <source>
        <dbReference type="Proteomes" id="UP000005088"/>
    </source>
</evidence>
<name>A0A9P2M491_MYCTX</name>
<dbReference type="AlphaFoldDB" id="A0A9P2M491"/>
<organism evidence="1 2">
    <name type="scientific">Mycobacterium tuberculosis variant africanum K85</name>
    <dbReference type="NCBI Taxonomy" id="611304"/>
    <lineage>
        <taxon>Bacteria</taxon>
        <taxon>Bacillati</taxon>
        <taxon>Actinomycetota</taxon>
        <taxon>Actinomycetes</taxon>
        <taxon>Mycobacteriales</taxon>
        <taxon>Mycobacteriaceae</taxon>
        <taxon>Mycobacterium</taxon>
        <taxon>Mycobacterium tuberculosis complex</taxon>
    </lineage>
</organism>
<accession>A0A9P2M491</accession>
<sequence length="311" mass="34463">MQYGPTWRIGSSIMTLIQTVTTDDLVIQVADRRLSRPDGSVFDDDYTKLVCWNTSFTVGFTGLARIDPAQKKSTSEWLAETLCDYASFEDGVDALRYWASGQIGQLPTGKGWEDKRLGIIIAGFDRRRIPLVAEISNFDPEAPIPANQNEFKCYRIRRAPGHSASFRITGAALTEKMYANILLRRVPRMLKQQDGITRAARLMVALQRRISEDNPGVGRHAMAVAIPRERTMPAVLSNLDAPSLNTMNSNFCYFDDAGFNYKQLGPHMAGGGWAWADFVAEADPSNPDMQKVGGRVLKCPQPPPQAESTGC</sequence>
<proteinExistence type="predicted"/>
<dbReference type="Proteomes" id="UP000005088">
    <property type="component" value="Unassembled WGS sequence"/>
</dbReference>